<dbReference type="RefSeq" id="WP_004819550.1">
    <property type="nucleotide sequence ID" value="NZ_UGTH01000001.1"/>
</dbReference>
<dbReference type="SUPFAM" id="SSF102705">
    <property type="entry name" value="NIF3 (NGG1p interacting factor 3)-like"/>
    <property type="match status" value="1"/>
</dbReference>
<sequence>MAYLLRGDYVREYIKVEVYIPEENVIKLVNALNEEGILRDGNYDYVFATSNVTGHFRPIEGANPYTGEIGVVSEIREVRLEFRIRSAELDFVKDVIKECHPYEEPVVNYLELL</sequence>
<name>A0A379EEF2_9FIRM</name>
<evidence type="ECO:0000313" key="4">
    <source>
        <dbReference type="Proteomes" id="UP000254777"/>
    </source>
</evidence>
<protein>
    <submittedName>
        <fullName evidence="2">Uncharacterized protein conserved in bacteria</fullName>
    </submittedName>
</protein>
<dbReference type="Gene3D" id="3.30.70.120">
    <property type="match status" value="1"/>
</dbReference>
<dbReference type="PANTHER" id="PTHR41774">
    <property type="match status" value="1"/>
</dbReference>
<evidence type="ECO:0000313" key="1">
    <source>
        <dbReference type="EMBL" id="SUB74986.1"/>
    </source>
</evidence>
<dbReference type="PANTHER" id="PTHR41774:SF1">
    <property type="entry name" value="NGG1P INTERACTING FACTOR NIF3"/>
    <property type="match status" value="1"/>
</dbReference>
<dbReference type="EMBL" id="UGTH01000003">
    <property type="protein sequence ID" value="SUB94787.1"/>
    <property type="molecule type" value="Genomic_DNA"/>
</dbReference>
<organism evidence="2 4">
    <name type="scientific">Peptoniphilus indolicus</name>
    <dbReference type="NCBI Taxonomy" id="33030"/>
    <lineage>
        <taxon>Bacteria</taxon>
        <taxon>Bacillati</taxon>
        <taxon>Bacillota</taxon>
        <taxon>Tissierellia</taxon>
        <taxon>Tissierellales</taxon>
        <taxon>Peptoniphilaceae</taxon>
        <taxon>Peptoniphilus</taxon>
    </lineage>
</organism>
<reference evidence="2 4" key="1">
    <citation type="submission" date="2018-06" db="EMBL/GenBank/DDBJ databases">
        <authorList>
            <consortium name="Pathogen Informatics"/>
            <person name="Doyle S."/>
        </authorList>
    </citation>
    <scope>NUCLEOTIDE SEQUENCE [LARGE SCALE GENOMIC DNA]</scope>
    <source>
        <strain evidence="2 4">NCTC11088</strain>
    </source>
</reference>
<dbReference type="EMBL" id="UGTH01000001">
    <property type="protein sequence ID" value="SUB74986.1"/>
    <property type="molecule type" value="Genomic_DNA"/>
</dbReference>
<dbReference type="AlphaFoldDB" id="A0A379EEF2"/>
<accession>A0A379EEF2</accession>
<dbReference type="InterPro" id="IPR015867">
    <property type="entry name" value="N-reg_PII/ATP_PRibTrfase_C"/>
</dbReference>
<dbReference type="EMBL" id="UGTH01000004">
    <property type="protein sequence ID" value="SUB94794.1"/>
    <property type="molecule type" value="Genomic_DNA"/>
</dbReference>
<proteinExistence type="predicted"/>
<dbReference type="Proteomes" id="UP000254777">
    <property type="component" value="Unassembled WGS sequence"/>
</dbReference>
<dbReference type="InterPro" id="IPR036069">
    <property type="entry name" value="DUF34/NIF3_sf"/>
</dbReference>
<gene>
    <name evidence="1" type="ORF">NCTC11088_00748</name>
    <name evidence="2" type="ORF">NCTC11088_02225</name>
    <name evidence="3" type="ORF">NCTC11088_02232</name>
</gene>
<evidence type="ECO:0000313" key="3">
    <source>
        <dbReference type="EMBL" id="SUB94794.1"/>
    </source>
</evidence>
<evidence type="ECO:0000313" key="2">
    <source>
        <dbReference type="EMBL" id="SUB94787.1"/>
    </source>
</evidence>